<dbReference type="Proteomes" id="UP000295390">
    <property type="component" value="Unassembled WGS sequence"/>
</dbReference>
<protein>
    <submittedName>
        <fullName evidence="1">Uncharacterized protein</fullName>
    </submittedName>
</protein>
<reference evidence="1 2" key="1">
    <citation type="submission" date="2019-03" db="EMBL/GenBank/DDBJ databases">
        <title>Genomic Encyclopedia of Type Strains, Phase III (KMG-III): the genomes of soil and plant-associated and newly described type strains.</title>
        <authorList>
            <person name="Whitman W."/>
        </authorList>
    </citation>
    <scope>NUCLEOTIDE SEQUENCE [LARGE SCALE GENOMIC DNA]</scope>
    <source>
        <strain evidence="1 2">CECT 8283</strain>
    </source>
</reference>
<dbReference type="EMBL" id="SNYH01000004">
    <property type="protein sequence ID" value="TDQ25588.1"/>
    <property type="molecule type" value="Genomic_DNA"/>
</dbReference>
<gene>
    <name evidence="1" type="ORF">DFQ07_2013</name>
</gene>
<name>A0A4R6TG05_9FLAO</name>
<keyword evidence="2" id="KW-1185">Reference proteome</keyword>
<organism evidence="1 2">
    <name type="scientific">Tenacibaculum caenipelagi</name>
    <dbReference type="NCBI Taxonomy" id="1325435"/>
    <lineage>
        <taxon>Bacteria</taxon>
        <taxon>Pseudomonadati</taxon>
        <taxon>Bacteroidota</taxon>
        <taxon>Flavobacteriia</taxon>
        <taxon>Flavobacteriales</taxon>
        <taxon>Flavobacteriaceae</taxon>
        <taxon>Tenacibaculum</taxon>
    </lineage>
</organism>
<dbReference type="AlphaFoldDB" id="A0A4R6TG05"/>
<evidence type="ECO:0000313" key="2">
    <source>
        <dbReference type="Proteomes" id="UP000295390"/>
    </source>
</evidence>
<sequence length="30" mass="3530">MRNLIGLLYDDLWVGDKGNTICMWKKGLIY</sequence>
<comment type="caution">
    <text evidence="1">The sequence shown here is derived from an EMBL/GenBank/DDBJ whole genome shotgun (WGS) entry which is preliminary data.</text>
</comment>
<accession>A0A4R6TG05</accession>
<evidence type="ECO:0000313" key="1">
    <source>
        <dbReference type="EMBL" id="TDQ25588.1"/>
    </source>
</evidence>
<proteinExistence type="predicted"/>